<evidence type="ECO:0000256" key="5">
    <source>
        <dbReference type="ARBA" id="ARBA00022963"/>
    </source>
</evidence>
<dbReference type="Proteomes" id="UP001500575">
    <property type="component" value="Unassembled WGS sequence"/>
</dbReference>
<dbReference type="PANTHER" id="PTHR43856:SF1">
    <property type="entry name" value="MITOCHONDRIAL CARDIOLIPIN HYDROLASE"/>
    <property type="match status" value="1"/>
</dbReference>
<sequence>MLLINRLGRTLAGLLFVSFLAVLLPAHPASFGVTDDQSSASDTGDQSSASDTSDQSDVSDQTVEATQADPKDKDPKEPKKRYRPKKGPLFNNPMGPPEARFRIERHILKAINHVKKGERIRISAYSLDRIQVADALIRAHKRGVKVQVLLNDHIVPFAQRKIAAVLGRKTKKANFLYRCDSGCRAQKTEYNNLHSKFYLFSKTGKSENVVMLGSHNMTLNAVRWQWNDLWTGREQPVLYQYFVDLFNDMRKDYDVRQPPYEFCDTSPVCDLATNKHYNWVFPKVSTQADDVIMQILNNVQCTYADPVTGETKRTILRLSMHTMRGNRGDYIADKIRNMYAEGCDFKVQYGLMGFYTKGKIGAPTPRGRIPLRSTGFDLDPDKEEDPLEEVERYTHQKYLVIRGSWMNNPATDIVFTGSSNWASLGTPQDEIIFTIRGTKTVDKYLKNWNFMWKPPHSRDAYTTTYSNWRVFSEVNGRMVSTIVPRKTVTVEPDGYVGAGPTWEDD</sequence>
<keyword evidence="10" id="KW-1185">Reference proteome</keyword>
<keyword evidence="4" id="KW-0378">Hydrolase</keyword>
<evidence type="ECO:0000259" key="8">
    <source>
        <dbReference type="Pfam" id="PF13091"/>
    </source>
</evidence>
<feature type="domain" description="Phospholipase D-like" evidence="8">
    <location>
        <begin position="108"/>
        <end position="235"/>
    </location>
</feature>
<dbReference type="InterPro" id="IPR025202">
    <property type="entry name" value="PLD-like_dom"/>
</dbReference>
<accession>A0ABN2YG22</accession>
<dbReference type="PANTHER" id="PTHR43856">
    <property type="entry name" value="CARDIOLIPIN HYDROLASE"/>
    <property type="match status" value="1"/>
</dbReference>
<gene>
    <name evidence="9" type="ORF">GCM10009843_23210</name>
</gene>
<evidence type="ECO:0000256" key="3">
    <source>
        <dbReference type="ARBA" id="ARBA00012027"/>
    </source>
</evidence>
<comment type="caution">
    <text evidence="9">The sequence shown here is derived from an EMBL/GenBank/DDBJ whole genome shotgun (WGS) entry which is preliminary data.</text>
</comment>
<feature type="region of interest" description="Disordered" evidence="7">
    <location>
        <begin position="32"/>
        <end position="97"/>
    </location>
</feature>
<dbReference type="InterPro" id="IPR051406">
    <property type="entry name" value="PLD_domain"/>
</dbReference>
<keyword evidence="5" id="KW-0442">Lipid degradation</keyword>
<proteinExistence type="inferred from homology"/>
<evidence type="ECO:0000313" key="10">
    <source>
        <dbReference type="Proteomes" id="UP001500575"/>
    </source>
</evidence>
<keyword evidence="6" id="KW-0443">Lipid metabolism</keyword>
<dbReference type="Gene3D" id="3.30.870.10">
    <property type="entry name" value="Endonuclease Chain A"/>
    <property type="match status" value="2"/>
</dbReference>
<comment type="catalytic activity">
    <reaction evidence="1">
        <text>a 1,2-diacyl-sn-glycero-3-phosphocholine + H2O = a 1,2-diacyl-sn-glycero-3-phosphate + choline + H(+)</text>
        <dbReference type="Rhea" id="RHEA:14445"/>
        <dbReference type="ChEBI" id="CHEBI:15354"/>
        <dbReference type="ChEBI" id="CHEBI:15377"/>
        <dbReference type="ChEBI" id="CHEBI:15378"/>
        <dbReference type="ChEBI" id="CHEBI:57643"/>
        <dbReference type="ChEBI" id="CHEBI:58608"/>
        <dbReference type="EC" id="3.1.4.4"/>
    </reaction>
</comment>
<dbReference type="RefSeq" id="WP_344303880.1">
    <property type="nucleotide sequence ID" value="NZ_BAAAQQ010000011.1"/>
</dbReference>
<protein>
    <recommendedName>
        <fullName evidence="3">phospholipase D</fullName>
        <ecNumber evidence="3">3.1.4.4</ecNumber>
    </recommendedName>
</protein>
<dbReference type="EC" id="3.1.4.4" evidence="3"/>
<evidence type="ECO:0000256" key="4">
    <source>
        <dbReference type="ARBA" id="ARBA00022801"/>
    </source>
</evidence>
<dbReference type="Pfam" id="PF13091">
    <property type="entry name" value="PLDc_2"/>
    <property type="match status" value="1"/>
</dbReference>
<comment type="similarity">
    <text evidence="2">Belongs to the phospholipase D family.</text>
</comment>
<reference evidence="9 10" key="1">
    <citation type="journal article" date="2019" name="Int. J. Syst. Evol. Microbiol.">
        <title>The Global Catalogue of Microorganisms (GCM) 10K type strain sequencing project: providing services to taxonomists for standard genome sequencing and annotation.</title>
        <authorList>
            <consortium name="The Broad Institute Genomics Platform"/>
            <consortium name="The Broad Institute Genome Sequencing Center for Infectious Disease"/>
            <person name="Wu L."/>
            <person name="Ma J."/>
        </authorList>
    </citation>
    <scope>NUCLEOTIDE SEQUENCE [LARGE SCALE GENOMIC DNA]</scope>
    <source>
        <strain evidence="9 10">JCM 16021</strain>
    </source>
</reference>
<feature type="compositionally biased region" description="Low complexity" evidence="7">
    <location>
        <begin position="34"/>
        <end position="63"/>
    </location>
</feature>
<evidence type="ECO:0000313" key="9">
    <source>
        <dbReference type="EMBL" id="GAA2125475.1"/>
    </source>
</evidence>
<evidence type="ECO:0000256" key="6">
    <source>
        <dbReference type="ARBA" id="ARBA00023098"/>
    </source>
</evidence>
<name>A0ABN2YG22_9ACTN</name>
<dbReference type="SUPFAM" id="SSF56024">
    <property type="entry name" value="Phospholipase D/nuclease"/>
    <property type="match status" value="2"/>
</dbReference>
<evidence type="ECO:0000256" key="1">
    <source>
        <dbReference type="ARBA" id="ARBA00000798"/>
    </source>
</evidence>
<dbReference type="EMBL" id="BAAAQQ010000011">
    <property type="protein sequence ID" value="GAA2125475.1"/>
    <property type="molecule type" value="Genomic_DNA"/>
</dbReference>
<evidence type="ECO:0000256" key="2">
    <source>
        <dbReference type="ARBA" id="ARBA00008664"/>
    </source>
</evidence>
<organism evidence="9 10">
    <name type="scientific">Nocardioides bigeumensis</name>
    <dbReference type="NCBI Taxonomy" id="433657"/>
    <lineage>
        <taxon>Bacteria</taxon>
        <taxon>Bacillati</taxon>
        <taxon>Actinomycetota</taxon>
        <taxon>Actinomycetes</taxon>
        <taxon>Propionibacteriales</taxon>
        <taxon>Nocardioidaceae</taxon>
        <taxon>Nocardioides</taxon>
    </lineage>
</organism>
<evidence type="ECO:0000256" key="7">
    <source>
        <dbReference type="SAM" id="MobiDB-lite"/>
    </source>
</evidence>